<keyword evidence="2" id="KW-1185">Reference proteome</keyword>
<dbReference type="Proteomes" id="UP000527355">
    <property type="component" value="Unassembled WGS sequence"/>
</dbReference>
<dbReference type="EMBL" id="JABWUV010000009">
    <property type="protein sequence ID" value="KAF6330261.1"/>
    <property type="molecule type" value="Genomic_DNA"/>
</dbReference>
<proteinExistence type="predicted"/>
<gene>
    <name evidence="1" type="ORF">mMyoMyo1_012259</name>
</gene>
<dbReference type="AlphaFoldDB" id="A0A7J7VZ40"/>
<reference evidence="1 2" key="1">
    <citation type="journal article" date="2020" name="Nature">
        <title>Six reference-quality genomes reveal evolution of bat adaptations.</title>
        <authorList>
            <person name="Jebb D."/>
            <person name="Huang Z."/>
            <person name="Pippel M."/>
            <person name="Hughes G.M."/>
            <person name="Lavrichenko K."/>
            <person name="Devanna P."/>
            <person name="Winkler S."/>
            <person name="Jermiin L.S."/>
            <person name="Skirmuntt E.C."/>
            <person name="Katzourakis A."/>
            <person name="Burkitt-Gray L."/>
            <person name="Ray D.A."/>
            <person name="Sullivan K.A.M."/>
            <person name="Roscito J.G."/>
            <person name="Kirilenko B.M."/>
            <person name="Davalos L.M."/>
            <person name="Corthals A.P."/>
            <person name="Power M.L."/>
            <person name="Jones G."/>
            <person name="Ransome R.D."/>
            <person name="Dechmann D.K.N."/>
            <person name="Locatelli A.G."/>
            <person name="Puechmaille S.J."/>
            <person name="Fedrigo O."/>
            <person name="Jarvis E.D."/>
            <person name="Hiller M."/>
            <person name="Vernes S.C."/>
            <person name="Myers E.W."/>
            <person name="Teeling E.C."/>
        </authorList>
    </citation>
    <scope>NUCLEOTIDE SEQUENCE [LARGE SCALE GENOMIC DNA]</scope>
    <source>
        <strain evidence="1">MMyoMyo1</strain>
        <tissue evidence="1">Flight muscle</tissue>
    </source>
</reference>
<sequence length="125" mass="13496">MLPLDAARTLPPATTSCSTRKSLCITAQRQCSKNCHGRSPVPQGNLETCGLGNHVLSQDGSGIQPPESCTMGKASGGPGQLWTKTAFRGEDSCRLFGHFRVLVEWSKKKHIHVLGFVFILLGFSL</sequence>
<protein>
    <submittedName>
        <fullName evidence="1">Uncharacterized protein</fullName>
    </submittedName>
</protein>
<accession>A0A7J7VZ40</accession>
<evidence type="ECO:0000313" key="2">
    <source>
        <dbReference type="Proteomes" id="UP000527355"/>
    </source>
</evidence>
<organism evidence="1 2">
    <name type="scientific">Myotis myotis</name>
    <name type="common">Greater mouse-eared bat</name>
    <name type="synonym">Vespertilio myotis</name>
    <dbReference type="NCBI Taxonomy" id="51298"/>
    <lineage>
        <taxon>Eukaryota</taxon>
        <taxon>Metazoa</taxon>
        <taxon>Chordata</taxon>
        <taxon>Craniata</taxon>
        <taxon>Vertebrata</taxon>
        <taxon>Euteleostomi</taxon>
        <taxon>Mammalia</taxon>
        <taxon>Eutheria</taxon>
        <taxon>Laurasiatheria</taxon>
        <taxon>Chiroptera</taxon>
        <taxon>Yangochiroptera</taxon>
        <taxon>Vespertilionidae</taxon>
        <taxon>Myotis</taxon>
    </lineage>
</organism>
<name>A0A7J7VZ40_MYOMY</name>
<evidence type="ECO:0000313" key="1">
    <source>
        <dbReference type="EMBL" id="KAF6330261.1"/>
    </source>
</evidence>
<comment type="caution">
    <text evidence="1">The sequence shown here is derived from an EMBL/GenBank/DDBJ whole genome shotgun (WGS) entry which is preliminary data.</text>
</comment>